<evidence type="ECO:0000313" key="1">
    <source>
        <dbReference type="EMBL" id="KAF2628006.1"/>
    </source>
</evidence>
<proteinExistence type="predicted"/>
<accession>A0ACB6S1H8</accession>
<gene>
    <name evidence="1" type="ORF">BU25DRAFT_48172</name>
</gene>
<sequence>MGSITARKNSQAPLRLLSLDGGGVRGLSSLMVLRDLMQSIALEEKRLGRRAQADHEPLRPCDYFDLIGGTSTGGIIAILLSRLRLNCEQCIDIYLKLAQQIFKRDRSFNAFGLKIPTGATRFSGTVLADAIKSSLKELGFDENELLWDEALFEEVEDAAEARNNSIWADQTPDLIVTESLITTTKHHEGAMQSRPASSTDRPESTLYSDSSFTPKPLPQRSDTWKLHKRQSVHRKANAPGCRGFVLTSLKNALGLPRILSTYDPNDRTTRIWEALRATSAAPTFFEEMQFGTPKVTYLDGGVGFNNPCAEVDYAAKALWEERSIGVIVSVGTGLQSLSSVKKTAVWLPFGLGTDISLATALAGMATSTARVDNEMRRMYHNSDTKYYRFDVDRGLANISLEQWMREDEMASLTEQYMQDGEQVRKAREFGEVVAKLSALPPKFEIPPTHFRLGISGHGLRDDTFRLVQVDFKTGILFGVEPHLSDFPKMSQFRTSSPSGEGGLTIDNNGELRKIYPVATDLDHDGRREEASVYQCVKATNICIREIKTGIPPGKYKVQFVVAFHEAEHRPPHDLVFSVGRPFEPHTFKSRFVDVKITPDVAAVLLHPDAVRVRAGKKRYEANKGRGWMEIEGDIEINVGLDGALGFIVSKRFEEGVFVDGWSFGGVRLEPVFGEKLMSSPRILT</sequence>
<evidence type="ECO:0000313" key="2">
    <source>
        <dbReference type="Proteomes" id="UP000799754"/>
    </source>
</evidence>
<dbReference type="Proteomes" id="UP000799754">
    <property type="component" value="Unassembled WGS sequence"/>
</dbReference>
<dbReference type="EMBL" id="MU006715">
    <property type="protein sequence ID" value="KAF2628006.1"/>
    <property type="molecule type" value="Genomic_DNA"/>
</dbReference>
<reference evidence="1" key="1">
    <citation type="journal article" date="2020" name="Stud. Mycol.">
        <title>101 Dothideomycetes genomes: a test case for predicting lifestyles and emergence of pathogens.</title>
        <authorList>
            <person name="Haridas S."/>
            <person name="Albert R."/>
            <person name="Binder M."/>
            <person name="Bloem J."/>
            <person name="Labutti K."/>
            <person name="Salamov A."/>
            <person name="Andreopoulos B."/>
            <person name="Baker S."/>
            <person name="Barry K."/>
            <person name="Bills G."/>
            <person name="Bluhm B."/>
            <person name="Cannon C."/>
            <person name="Castanera R."/>
            <person name="Culley D."/>
            <person name="Daum C."/>
            <person name="Ezra D."/>
            <person name="Gonzalez J."/>
            <person name="Henrissat B."/>
            <person name="Kuo A."/>
            <person name="Liang C."/>
            <person name="Lipzen A."/>
            <person name="Lutzoni F."/>
            <person name="Magnuson J."/>
            <person name="Mondo S."/>
            <person name="Nolan M."/>
            <person name="Ohm R."/>
            <person name="Pangilinan J."/>
            <person name="Park H.-J."/>
            <person name="Ramirez L."/>
            <person name="Alfaro M."/>
            <person name="Sun H."/>
            <person name="Tritt A."/>
            <person name="Yoshinaga Y."/>
            <person name="Zwiers L.-H."/>
            <person name="Turgeon B."/>
            <person name="Goodwin S."/>
            <person name="Spatafora J."/>
            <person name="Crous P."/>
            <person name="Grigoriev I."/>
        </authorList>
    </citation>
    <scope>NUCLEOTIDE SEQUENCE</scope>
    <source>
        <strain evidence="1">CBS 525.71</strain>
    </source>
</reference>
<protein>
    <submittedName>
        <fullName evidence="1">FabD/lysophospholipase-like protein</fullName>
    </submittedName>
</protein>
<organism evidence="1 2">
    <name type="scientific">Macroventuria anomochaeta</name>
    <dbReference type="NCBI Taxonomy" id="301207"/>
    <lineage>
        <taxon>Eukaryota</taxon>
        <taxon>Fungi</taxon>
        <taxon>Dikarya</taxon>
        <taxon>Ascomycota</taxon>
        <taxon>Pezizomycotina</taxon>
        <taxon>Dothideomycetes</taxon>
        <taxon>Pleosporomycetidae</taxon>
        <taxon>Pleosporales</taxon>
        <taxon>Pleosporineae</taxon>
        <taxon>Didymellaceae</taxon>
        <taxon>Macroventuria</taxon>
    </lineage>
</organism>
<keyword evidence="2" id="KW-1185">Reference proteome</keyword>
<comment type="caution">
    <text evidence="1">The sequence shown here is derived from an EMBL/GenBank/DDBJ whole genome shotgun (WGS) entry which is preliminary data.</text>
</comment>
<name>A0ACB6S1H8_9PLEO</name>